<dbReference type="GO" id="GO:0008233">
    <property type="term" value="F:peptidase activity"/>
    <property type="evidence" value="ECO:0007669"/>
    <property type="project" value="UniProtKB-KW"/>
</dbReference>
<keyword evidence="3" id="KW-0378">Hydrolase</keyword>
<accession>A0A448WVD6</accession>
<sequence length="108" mass="11820">LGADVSYHAADKEPLYGGDEFPLLPVDTIPPTDIMLAEIGKDVTKKTLLIYGHVDVCSTDDGESWNSDPFTMSIRDGDLVGRGTIDAKGPILGWYNVVETLCVRNYFL</sequence>
<dbReference type="Proteomes" id="UP000784294">
    <property type="component" value="Unassembled WGS sequence"/>
</dbReference>
<dbReference type="GO" id="GO:0006508">
    <property type="term" value="P:proteolysis"/>
    <property type="evidence" value="ECO:0007669"/>
    <property type="project" value="UniProtKB-KW"/>
</dbReference>
<keyword evidence="5" id="KW-1185">Reference proteome</keyword>
<dbReference type="InterPro" id="IPR002933">
    <property type="entry name" value="Peptidase_M20"/>
</dbReference>
<dbReference type="Gene3D" id="3.40.630.10">
    <property type="entry name" value="Zn peptidases"/>
    <property type="match status" value="1"/>
</dbReference>
<dbReference type="PANTHER" id="PTHR43270">
    <property type="entry name" value="BETA-ALA-HIS DIPEPTIDASE"/>
    <property type="match status" value="1"/>
</dbReference>
<evidence type="ECO:0000256" key="3">
    <source>
        <dbReference type="ARBA" id="ARBA00022801"/>
    </source>
</evidence>
<comment type="caution">
    <text evidence="4">The sequence shown here is derived from an EMBL/GenBank/DDBJ whole genome shotgun (WGS) entry which is preliminary data.</text>
</comment>
<evidence type="ECO:0000313" key="4">
    <source>
        <dbReference type="EMBL" id="VEL21093.1"/>
    </source>
</evidence>
<dbReference type="SUPFAM" id="SSF53187">
    <property type="entry name" value="Zn-dependent exopeptidases"/>
    <property type="match status" value="1"/>
</dbReference>
<dbReference type="PANTHER" id="PTHR43270:SF8">
    <property type="entry name" value="DI- AND TRIPEPTIDASE DUG2-RELATED"/>
    <property type="match status" value="1"/>
</dbReference>
<evidence type="ECO:0000313" key="5">
    <source>
        <dbReference type="Proteomes" id="UP000784294"/>
    </source>
</evidence>
<evidence type="ECO:0000256" key="1">
    <source>
        <dbReference type="ARBA" id="ARBA00022670"/>
    </source>
</evidence>
<feature type="non-terminal residue" evidence="4">
    <location>
        <position position="1"/>
    </location>
</feature>
<dbReference type="GO" id="GO:0046872">
    <property type="term" value="F:metal ion binding"/>
    <property type="evidence" value="ECO:0007669"/>
    <property type="project" value="UniProtKB-KW"/>
</dbReference>
<gene>
    <name evidence="4" type="ORF">PXEA_LOCUS14533</name>
</gene>
<evidence type="ECO:0000256" key="2">
    <source>
        <dbReference type="ARBA" id="ARBA00022723"/>
    </source>
</evidence>
<organism evidence="4 5">
    <name type="scientific">Protopolystoma xenopodis</name>
    <dbReference type="NCBI Taxonomy" id="117903"/>
    <lineage>
        <taxon>Eukaryota</taxon>
        <taxon>Metazoa</taxon>
        <taxon>Spiralia</taxon>
        <taxon>Lophotrochozoa</taxon>
        <taxon>Platyhelminthes</taxon>
        <taxon>Monogenea</taxon>
        <taxon>Polyopisthocotylea</taxon>
        <taxon>Polystomatidea</taxon>
        <taxon>Polystomatidae</taxon>
        <taxon>Protopolystoma</taxon>
    </lineage>
</organism>
<dbReference type="EMBL" id="CAAALY010049528">
    <property type="protein sequence ID" value="VEL21093.1"/>
    <property type="molecule type" value="Genomic_DNA"/>
</dbReference>
<dbReference type="AlphaFoldDB" id="A0A448WVD6"/>
<reference evidence="4" key="1">
    <citation type="submission" date="2018-11" db="EMBL/GenBank/DDBJ databases">
        <authorList>
            <consortium name="Pathogen Informatics"/>
        </authorList>
    </citation>
    <scope>NUCLEOTIDE SEQUENCE</scope>
</reference>
<name>A0A448WVD6_9PLAT</name>
<keyword evidence="1" id="KW-0645">Protease</keyword>
<dbReference type="Pfam" id="PF01546">
    <property type="entry name" value="Peptidase_M20"/>
    <property type="match status" value="1"/>
</dbReference>
<dbReference type="InterPro" id="IPR051458">
    <property type="entry name" value="Cyt/Met_Dipeptidase"/>
</dbReference>
<protein>
    <recommendedName>
        <fullName evidence="6">Peptidase M20 dimerisation domain-containing protein</fullName>
    </recommendedName>
</protein>
<dbReference type="OrthoDB" id="7832001at2759"/>
<evidence type="ECO:0008006" key="6">
    <source>
        <dbReference type="Google" id="ProtNLM"/>
    </source>
</evidence>
<proteinExistence type="predicted"/>
<keyword evidence="2" id="KW-0479">Metal-binding</keyword>